<accession>A0A8X6XNB6</accession>
<evidence type="ECO:0000256" key="1">
    <source>
        <dbReference type="SAM" id="MobiDB-lite"/>
    </source>
</evidence>
<name>A0A8X6XNB6_9ARAC</name>
<feature type="region of interest" description="Disordered" evidence="1">
    <location>
        <begin position="126"/>
        <end position="147"/>
    </location>
</feature>
<reference evidence="2" key="1">
    <citation type="submission" date="2020-08" db="EMBL/GenBank/DDBJ databases">
        <title>Multicomponent nature underlies the extraordinary mechanical properties of spider dragline silk.</title>
        <authorList>
            <person name="Kono N."/>
            <person name="Nakamura H."/>
            <person name="Mori M."/>
            <person name="Yoshida Y."/>
            <person name="Ohtoshi R."/>
            <person name="Malay A.D."/>
            <person name="Moran D.A.P."/>
            <person name="Tomita M."/>
            <person name="Numata K."/>
            <person name="Arakawa K."/>
        </authorList>
    </citation>
    <scope>NUCLEOTIDE SEQUENCE</scope>
</reference>
<feature type="compositionally biased region" description="Polar residues" evidence="1">
    <location>
        <begin position="22"/>
        <end position="31"/>
    </location>
</feature>
<evidence type="ECO:0000313" key="3">
    <source>
        <dbReference type="Proteomes" id="UP000886998"/>
    </source>
</evidence>
<evidence type="ECO:0000313" key="2">
    <source>
        <dbReference type="EMBL" id="GFY56293.1"/>
    </source>
</evidence>
<proteinExistence type="predicted"/>
<gene>
    <name evidence="2" type="ORF">TNIN_383671</name>
</gene>
<dbReference type="OrthoDB" id="6425635at2759"/>
<sequence length="165" mass="19321">MKMWKRSYPGFRRGGLRFRQGPHNSETYTNLHEQRPLSMGSKRGPRKSFSDGEEVATQSKRRLEQKKQKRRATLQQKVEADRSARLAKRRKRETKVPENQRNVEPCNDKKRKADANVYRELDSIRVIPAQRGQPDEPNDQATDDPTSIAYMKINDLSRIIRGSWN</sequence>
<organism evidence="2 3">
    <name type="scientific">Trichonephila inaurata madagascariensis</name>
    <dbReference type="NCBI Taxonomy" id="2747483"/>
    <lineage>
        <taxon>Eukaryota</taxon>
        <taxon>Metazoa</taxon>
        <taxon>Ecdysozoa</taxon>
        <taxon>Arthropoda</taxon>
        <taxon>Chelicerata</taxon>
        <taxon>Arachnida</taxon>
        <taxon>Araneae</taxon>
        <taxon>Araneomorphae</taxon>
        <taxon>Entelegynae</taxon>
        <taxon>Araneoidea</taxon>
        <taxon>Nephilidae</taxon>
        <taxon>Trichonephila</taxon>
        <taxon>Trichonephila inaurata</taxon>
    </lineage>
</organism>
<dbReference type="AlphaFoldDB" id="A0A8X6XNB6"/>
<feature type="region of interest" description="Disordered" evidence="1">
    <location>
        <begin position="1"/>
        <end position="114"/>
    </location>
</feature>
<dbReference type="EMBL" id="BMAV01010880">
    <property type="protein sequence ID" value="GFY56293.1"/>
    <property type="molecule type" value="Genomic_DNA"/>
</dbReference>
<dbReference type="Proteomes" id="UP000886998">
    <property type="component" value="Unassembled WGS sequence"/>
</dbReference>
<keyword evidence="3" id="KW-1185">Reference proteome</keyword>
<comment type="caution">
    <text evidence="2">The sequence shown here is derived from an EMBL/GenBank/DDBJ whole genome shotgun (WGS) entry which is preliminary data.</text>
</comment>
<protein>
    <submittedName>
        <fullName evidence="2">Uncharacterized protein</fullName>
    </submittedName>
</protein>